<evidence type="ECO:0000256" key="1">
    <source>
        <dbReference type="SAM" id="MobiDB-lite"/>
    </source>
</evidence>
<feature type="chain" id="PRO_5040777832" description="Glycine-rich domain-containing protein" evidence="2">
    <location>
        <begin position="24"/>
        <end position="218"/>
    </location>
</feature>
<comment type="caution">
    <text evidence="4">The sequence shown here is derived from an EMBL/GenBank/DDBJ whole genome shotgun (WGS) entry which is preliminary data.</text>
</comment>
<dbReference type="RefSeq" id="WP_285666107.1">
    <property type="nucleotide sequence ID" value="NZ_BSTX01000004.1"/>
</dbReference>
<proteinExistence type="predicted"/>
<evidence type="ECO:0000313" key="4">
    <source>
        <dbReference type="EMBL" id="GLZ80841.1"/>
    </source>
</evidence>
<evidence type="ECO:0000259" key="3">
    <source>
        <dbReference type="Pfam" id="PF21722"/>
    </source>
</evidence>
<dbReference type="EMBL" id="BSTX01000004">
    <property type="protein sequence ID" value="GLZ80841.1"/>
    <property type="molecule type" value="Genomic_DNA"/>
</dbReference>
<feature type="region of interest" description="Disordered" evidence="1">
    <location>
        <begin position="51"/>
        <end position="77"/>
    </location>
</feature>
<dbReference type="Pfam" id="PF21722">
    <property type="entry name" value="Gly_rich_2"/>
    <property type="match status" value="1"/>
</dbReference>
<protein>
    <recommendedName>
        <fullName evidence="3">Glycine-rich domain-containing protein</fullName>
    </recommendedName>
</protein>
<sequence>MHARATALAVLLALAIAPVPARAAVDGGVAEFTASGTFTVPAKVTRVQLQLWGGGGGGSGRRSGTLDSGTPEGMYNGNGGGGGGYTFMILTGLTQDTVLGVNLGPGGPGGPREDMDGAVGGPTFVSIGELRVALAGGGDGATASGGAGAGGTGSIDPAHGSGYTLTGEAGTTGDYDSVGHGGAPPSDGLLPGDGRAHGGDGIGATGLSGTDGWALITW</sequence>
<dbReference type="Proteomes" id="UP001165079">
    <property type="component" value="Unassembled WGS sequence"/>
</dbReference>
<gene>
    <name evidence="4" type="ORF">Afil01_56480</name>
</gene>
<feature type="domain" description="Glycine-rich" evidence="3">
    <location>
        <begin position="33"/>
        <end position="206"/>
    </location>
</feature>
<evidence type="ECO:0000313" key="5">
    <source>
        <dbReference type="Proteomes" id="UP001165079"/>
    </source>
</evidence>
<keyword evidence="5" id="KW-1185">Reference proteome</keyword>
<feature type="signal peptide" evidence="2">
    <location>
        <begin position="1"/>
        <end position="23"/>
    </location>
</feature>
<keyword evidence="2" id="KW-0732">Signal</keyword>
<dbReference type="InterPro" id="IPR049304">
    <property type="entry name" value="Gly_rich_dom"/>
</dbReference>
<name>A0A9W6WCQ7_9ACTN</name>
<organism evidence="4 5">
    <name type="scientific">Actinorhabdospora filicis</name>
    <dbReference type="NCBI Taxonomy" id="1785913"/>
    <lineage>
        <taxon>Bacteria</taxon>
        <taxon>Bacillati</taxon>
        <taxon>Actinomycetota</taxon>
        <taxon>Actinomycetes</taxon>
        <taxon>Micromonosporales</taxon>
        <taxon>Micromonosporaceae</taxon>
        <taxon>Actinorhabdospora</taxon>
    </lineage>
</organism>
<feature type="compositionally biased region" description="Gly residues" evidence="1">
    <location>
        <begin position="52"/>
        <end position="61"/>
    </location>
</feature>
<feature type="region of interest" description="Disordered" evidence="1">
    <location>
        <begin position="159"/>
        <end position="204"/>
    </location>
</feature>
<evidence type="ECO:0000256" key="2">
    <source>
        <dbReference type="SAM" id="SignalP"/>
    </source>
</evidence>
<accession>A0A9W6WCQ7</accession>
<dbReference type="AlphaFoldDB" id="A0A9W6WCQ7"/>
<reference evidence="4" key="1">
    <citation type="submission" date="2023-03" db="EMBL/GenBank/DDBJ databases">
        <title>Actinorhabdospora filicis NBRC 111898.</title>
        <authorList>
            <person name="Ichikawa N."/>
            <person name="Sato H."/>
            <person name="Tonouchi N."/>
        </authorList>
    </citation>
    <scope>NUCLEOTIDE SEQUENCE</scope>
    <source>
        <strain evidence="4">NBRC 111898</strain>
    </source>
</reference>